<dbReference type="OrthoDB" id="3270622at2759"/>
<evidence type="ECO:0000256" key="4">
    <source>
        <dbReference type="PROSITE-ProRule" id="PRU00134"/>
    </source>
</evidence>
<dbReference type="InParanoid" id="J0LBR6"/>
<keyword evidence="1" id="KW-0479">Metal-binding</keyword>
<dbReference type="EMBL" id="JH688051">
    <property type="protein sequence ID" value="EJD33908.1"/>
    <property type="molecule type" value="Genomic_DNA"/>
</dbReference>
<evidence type="ECO:0000256" key="1">
    <source>
        <dbReference type="ARBA" id="ARBA00022723"/>
    </source>
</evidence>
<keyword evidence="7" id="KW-1185">Reference proteome</keyword>
<dbReference type="AlphaFoldDB" id="J0LBR6"/>
<dbReference type="KEGG" id="adl:AURDEDRAFT_177028"/>
<dbReference type="GO" id="GO:0008270">
    <property type="term" value="F:zinc ion binding"/>
    <property type="evidence" value="ECO:0007669"/>
    <property type="project" value="UniProtKB-KW"/>
</dbReference>
<dbReference type="SUPFAM" id="SSF144232">
    <property type="entry name" value="HIT/MYND zinc finger-like"/>
    <property type="match status" value="1"/>
</dbReference>
<organism evidence="6 7">
    <name type="scientific">Auricularia subglabra (strain TFB-10046 / SS5)</name>
    <name type="common">White-rot fungus</name>
    <name type="synonym">Auricularia delicata (strain TFB10046)</name>
    <dbReference type="NCBI Taxonomy" id="717982"/>
    <lineage>
        <taxon>Eukaryota</taxon>
        <taxon>Fungi</taxon>
        <taxon>Dikarya</taxon>
        <taxon>Basidiomycota</taxon>
        <taxon>Agaricomycotina</taxon>
        <taxon>Agaricomycetes</taxon>
        <taxon>Auriculariales</taxon>
        <taxon>Auriculariaceae</taxon>
        <taxon>Auricularia</taxon>
    </lineage>
</organism>
<dbReference type="Pfam" id="PF01753">
    <property type="entry name" value="zf-MYND"/>
    <property type="match status" value="1"/>
</dbReference>
<evidence type="ECO:0000259" key="5">
    <source>
        <dbReference type="PROSITE" id="PS50865"/>
    </source>
</evidence>
<proteinExistence type="predicted"/>
<dbReference type="PROSITE" id="PS50865">
    <property type="entry name" value="ZF_MYND_2"/>
    <property type="match status" value="1"/>
</dbReference>
<evidence type="ECO:0000256" key="2">
    <source>
        <dbReference type="ARBA" id="ARBA00022771"/>
    </source>
</evidence>
<accession>J0LBR6</accession>
<feature type="domain" description="MYND-type" evidence="5">
    <location>
        <begin position="291"/>
        <end position="347"/>
    </location>
</feature>
<sequence>MSAITHGWLTPEYVDEKAVEHRHSLGRALAACDSHGGHKVDPSCDILHEFVTAACACLHLGLSSGSSSAVQRGPHSKRPIENSAGNWPDAREDIFVYGEENTVVSILLWCYKIGAPDPMFLLTDMISIAHPMVVPEIMERDGLRKQLMLGIVKRVAEYRACKDGAPCSWGDAPLPPTQPRRRAAKMRAALDLLTSVISSPDALPNLLLLFARELEYPLFGLLNLVLFNMDPSDPLGELITPLAAIMYAVVPPLELPPCDEITALVASYETLTLFDVLHEMLRTCVRVRRLCYTCGRPAHAQDLEGDIGDRDTHFLACERCRLVRYCGRACQAAAWKLGEPVPHRAVCWLLARIHVTASPKLQHPEFNAALATLGFTEEEMRTLSLFTLNAKLAPFQTLFCAADIHRELFVGGQYPTASVKALANVAFSKG</sequence>
<gene>
    <name evidence="6" type="ORF">AURDEDRAFT_177028</name>
</gene>
<evidence type="ECO:0000313" key="6">
    <source>
        <dbReference type="EMBL" id="EJD33908.1"/>
    </source>
</evidence>
<name>J0LBR6_AURST</name>
<keyword evidence="3" id="KW-0862">Zinc</keyword>
<evidence type="ECO:0000256" key="3">
    <source>
        <dbReference type="ARBA" id="ARBA00022833"/>
    </source>
</evidence>
<evidence type="ECO:0000313" key="7">
    <source>
        <dbReference type="Proteomes" id="UP000006514"/>
    </source>
</evidence>
<reference evidence="7" key="1">
    <citation type="journal article" date="2012" name="Science">
        <title>The Paleozoic origin of enzymatic lignin decomposition reconstructed from 31 fungal genomes.</title>
        <authorList>
            <person name="Floudas D."/>
            <person name="Binder M."/>
            <person name="Riley R."/>
            <person name="Barry K."/>
            <person name="Blanchette R.A."/>
            <person name="Henrissat B."/>
            <person name="Martinez A.T."/>
            <person name="Otillar R."/>
            <person name="Spatafora J.W."/>
            <person name="Yadav J.S."/>
            <person name="Aerts A."/>
            <person name="Benoit I."/>
            <person name="Boyd A."/>
            <person name="Carlson A."/>
            <person name="Copeland A."/>
            <person name="Coutinho P.M."/>
            <person name="de Vries R.P."/>
            <person name="Ferreira P."/>
            <person name="Findley K."/>
            <person name="Foster B."/>
            <person name="Gaskell J."/>
            <person name="Glotzer D."/>
            <person name="Gorecki P."/>
            <person name="Heitman J."/>
            <person name="Hesse C."/>
            <person name="Hori C."/>
            <person name="Igarashi K."/>
            <person name="Jurgens J.A."/>
            <person name="Kallen N."/>
            <person name="Kersten P."/>
            <person name="Kohler A."/>
            <person name="Kuees U."/>
            <person name="Kumar T.K.A."/>
            <person name="Kuo A."/>
            <person name="LaButti K."/>
            <person name="Larrondo L.F."/>
            <person name="Lindquist E."/>
            <person name="Ling A."/>
            <person name="Lombard V."/>
            <person name="Lucas S."/>
            <person name="Lundell T."/>
            <person name="Martin R."/>
            <person name="McLaughlin D.J."/>
            <person name="Morgenstern I."/>
            <person name="Morin E."/>
            <person name="Murat C."/>
            <person name="Nagy L.G."/>
            <person name="Nolan M."/>
            <person name="Ohm R.A."/>
            <person name="Patyshakuliyeva A."/>
            <person name="Rokas A."/>
            <person name="Ruiz-Duenas F.J."/>
            <person name="Sabat G."/>
            <person name="Salamov A."/>
            <person name="Samejima M."/>
            <person name="Schmutz J."/>
            <person name="Slot J.C."/>
            <person name="St John F."/>
            <person name="Stenlid J."/>
            <person name="Sun H."/>
            <person name="Sun S."/>
            <person name="Syed K."/>
            <person name="Tsang A."/>
            <person name="Wiebenga A."/>
            <person name="Young D."/>
            <person name="Pisabarro A."/>
            <person name="Eastwood D.C."/>
            <person name="Martin F."/>
            <person name="Cullen D."/>
            <person name="Grigoriev I.V."/>
            <person name="Hibbett D.S."/>
        </authorList>
    </citation>
    <scope>NUCLEOTIDE SEQUENCE [LARGE SCALE GENOMIC DNA]</scope>
    <source>
        <strain evidence="7">TFB10046</strain>
    </source>
</reference>
<keyword evidence="2 4" id="KW-0863">Zinc-finger</keyword>
<dbReference type="InterPro" id="IPR002893">
    <property type="entry name" value="Znf_MYND"/>
</dbReference>
<dbReference type="Gene3D" id="6.10.140.2220">
    <property type="match status" value="1"/>
</dbReference>
<protein>
    <recommendedName>
        <fullName evidence="5">MYND-type domain-containing protein</fullName>
    </recommendedName>
</protein>
<dbReference type="Proteomes" id="UP000006514">
    <property type="component" value="Unassembled WGS sequence"/>
</dbReference>